<name>A0A139AU97_GONPJ</name>
<dbReference type="AlphaFoldDB" id="A0A139AU97"/>
<feature type="transmembrane region" description="Helical" evidence="1">
    <location>
        <begin position="132"/>
        <end position="154"/>
    </location>
</feature>
<evidence type="ECO:0000256" key="1">
    <source>
        <dbReference type="SAM" id="Phobius"/>
    </source>
</evidence>
<protein>
    <submittedName>
        <fullName evidence="2">Uncharacterized protein</fullName>
    </submittedName>
</protein>
<sequence>MSGAQVISLQTSVLRNRIINVGTETTMTLVAENVRRTQNGSLKIRLRPQNPVVVPGVLTAALTRPEAWRSLFELLREVTGVDVSSSRFEVLPSFLDSNNAQRLGAITFVVCSGIWLFDIIDQLRTTEQITRWQASVFTGTTLGFMIGSVGSIGLLMSGPESSSTPMVALGAVLAGTGLGALIGASDQR</sequence>
<keyword evidence="1" id="KW-0472">Membrane</keyword>
<feature type="transmembrane region" description="Helical" evidence="1">
    <location>
        <begin position="166"/>
        <end position="184"/>
    </location>
</feature>
<evidence type="ECO:0000313" key="3">
    <source>
        <dbReference type="Proteomes" id="UP000070544"/>
    </source>
</evidence>
<evidence type="ECO:0000313" key="2">
    <source>
        <dbReference type="EMBL" id="KXS20279.1"/>
    </source>
</evidence>
<proteinExistence type="predicted"/>
<accession>A0A139AU97</accession>
<organism evidence="2 3">
    <name type="scientific">Gonapodya prolifera (strain JEL478)</name>
    <name type="common">Monoblepharis prolifera</name>
    <dbReference type="NCBI Taxonomy" id="1344416"/>
    <lineage>
        <taxon>Eukaryota</taxon>
        <taxon>Fungi</taxon>
        <taxon>Fungi incertae sedis</taxon>
        <taxon>Chytridiomycota</taxon>
        <taxon>Chytridiomycota incertae sedis</taxon>
        <taxon>Monoblepharidomycetes</taxon>
        <taxon>Monoblepharidales</taxon>
        <taxon>Gonapodyaceae</taxon>
        <taxon>Gonapodya</taxon>
    </lineage>
</organism>
<dbReference type="Proteomes" id="UP000070544">
    <property type="component" value="Unassembled WGS sequence"/>
</dbReference>
<gene>
    <name evidence="2" type="ORF">M427DRAFT_28553</name>
</gene>
<keyword evidence="1" id="KW-1133">Transmembrane helix</keyword>
<keyword evidence="1" id="KW-0812">Transmembrane</keyword>
<keyword evidence="3" id="KW-1185">Reference proteome</keyword>
<reference evidence="2 3" key="1">
    <citation type="journal article" date="2015" name="Genome Biol. Evol.">
        <title>Phylogenomic analyses indicate that early fungi evolved digesting cell walls of algal ancestors of land plants.</title>
        <authorList>
            <person name="Chang Y."/>
            <person name="Wang S."/>
            <person name="Sekimoto S."/>
            <person name="Aerts A.L."/>
            <person name="Choi C."/>
            <person name="Clum A."/>
            <person name="LaButti K.M."/>
            <person name="Lindquist E.A."/>
            <person name="Yee Ngan C."/>
            <person name="Ohm R.A."/>
            <person name="Salamov A.A."/>
            <person name="Grigoriev I.V."/>
            <person name="Spatafora J.W."/>
            <person name="Berbee M.L."/>
        </authorList>
    </citation>
    <scope>NUCLEOTIDE SEQUENCE [LARGE SCALE GENOMIC DNA]</scope>
    <source>
        <strain evidence="2 3">JEL478</strain>
    </source>
</reference>
<dbReference type="EMBL" id="KQ965736">
    <property type="protein sequence ID" value="KXS20279.1"/>
    <property type="molecule type" value="Genomic_DNA"/>
</dbReference>